<evidence type="ECO:0000313" key="2">
    <source>
        <dbReference type="Proteomes" id="UP000005959"/>
    </source>
</evidence>
<proteinExistence type="predicted"/>
<organism evidence="1 2">
    <name type="scientific">Hafnia alvei ATCC 51873</name>
    <dbReference type="NCBI Taxonomy" id="1002364"/>
    <lineage>
        <taxon>Bacteria</taxon>
        <taxon>Pseudomonadati</taxon>
        <taxon>Pseudomonadota</taxon>
        <taxon>Gammaproteobacteria</taxon>
        <taxon>Enterobacterales</taxon>
        <taxon>Hafniaceae</taxon>
        <taxon>Hafnia</taxon>
    </lineage>
</organism>
<dbReference type="EMBL" id="AGCI01000010">
    <property type="protein sequence ID" value="EHM46684.1"/>
    <property type="molecule type" value="Genomic_DNA"/>
</dbReference>
<dbReference type="Proteomes" id="UP000005959">
    <property type="component" value="Unassembled WGS sequence"/>
</dbReference>
<sequence>MRGLCALPNNSWYYGKQCGLVSQIEALLHPVWPYLSDIL</sequence>
<protein>
    <submittedName>
        <fullName evidence="1">Uncharacterized protein</fullName>
    </submittedName>
</protein>
<dbReference type="HOGENOM" id="CLU_3310632_0_0_6"/>
<comment type="caution">
    <text evidence="1">The sequence shown here is derived from an EMBL/GenBank/DDBJ whole genome shotgun (WGS) entry which is preliminary data.</text>
</comment>
<evidence type="ECO:0000313" key="1">
    <source>
        <dbReference type="EMBL" id="EHM46684.1"/>
    </source>
</evidence>
<reference evidence="1 2" key="1">
    <citation type="submission" date="2011-08" db="EMBL/GenBank/DDBJ databases">
        <authorList>
            <person name="Weinstock G."/>
            <person name="Sodergren E."/>
            <person name="Clifton S."/>
            <person name="Fulton L."/>
            <person name="Fulton B."/>
            <person name="Courtney L."/>
            <person name="Fronick C."/>
            <person name="Harrison M."/>
            <person name="Strong C."/>
            <person name="Farmer C."/>
            <person name="Delahaunty K."/>
            <person name="Markovic C."/>
            <person name="Hall O."/>
            <person name="Minx P."/>
            <person name="Tomlinson C."/>
            <person name="Mitreva M."/>
            <person name="Hou S."/>
            <person name="Chen J."/>
            <person name="Wollam A."/>
            <person name="Pepin K.H."/>
            <person name="Johnson M."/>
            <person name="Bhonagiri V."/>
            <person name="Zhang X."/>
            <person name="Suruliraj S."/>
            <person name="Warren W."/>
            <person name="Chinwalla A."/>
            <person name="Mardis E.R."/>
            <person name="Wilson R.K."/>
        </authorList>
    </citation>
    <scope>NUCLEOTIDE SEQUENCE [LARGE SCALE GENOMIC DNA]</scope>
    <source>
        <strain evidence="1 2">ATCC 51873</strain>
    </source>
</reference>
<gene>
    <name evidence="1" type="ORF">HMPREF0454_00549</name>
</gene>
<dbReference type="AlphaFoldDB" id="G9Y2R1"/>
<name>G9Y2R1_HAFAL</name>
<accession>G9Y2R1</accession>